<keyword evidence="1" id="KW-0472">Membrane</keyword>
<comment type="caution">
    <text evidence="2">The sequence shown here is derived from an EMBL/GenBank/DDBJ whole genome shotgun (WGS) entry which is preliminary data.</text>
</comment>
<sequence>MKMENYYANQAYFDKITINKSQIPKYELEFGILNFSIYLTKFTLYALIMPYKIHRNQILKPEFYGLL</sequence>
<protein>
    <submittedName>
        <fullName evidence="2">Uncharacterized protein</fullName>
    </submittedName>
</protein>
<keyword evidence="3" id="KW-1185">Reference proteome</keyword>
<reference evidence="2 3" key="1">
    <citation type="submission" date="2020-06" db="EMBL/GenBank/DDBJ databases">
        <authorList>
            <person name="Criscuolo A."/>
        </authorList>
    </citation>
    <scope>NUCLEOTIDE SEQUENCE [LARGE SCALE GENOMIC DNA]</scope>
    <source>
        <strain evidence="3">CIP 111411</strain>
    </source>
</reference>
<name>A0A6V6YXM5_9FLAO</name>
<evidence type="ECO:0000313" key="2">
    <source>
        <dbReference type="EMBL" id="CAD0004166.1"/>
    </source>
</evidence>
<organism evidence="2 3">
    <name type="scientific">Flavobacterium salmonis</name>
    <dbReference type="NCBI Taxonomy" id="2654844"/>
    <lineage>
        <taxon>Bacteria</taxon>
        <taxon>Pseudomonadati</taxon>
        <taxon>Bacteroidota</taxon>
        <taxon>Flavobacteriia</taxon>
        <taxon>Flavobacteriales</taxon>
        <taxon>Flavobacteriaceae</taxon>
        <taxon>Flavobacterium</taxon>
    </lineage>
</organism>
<feature type="transmembrane region" description="Helical" evidence="1">
    <location>
        <begin position="30"/>
        <end position="48"/>
    </location>
</feature>
<dbReference type="AlphaFoldDB" id="A0A6V6YXM5"/>
<keyword evidence="1" id="KW-0812">Transmembrane</keyword>
<dbReference type="EMBL" id="CAIJDP010000068">
    <property type="protein sequence ID" value="CAD0004166.1"/>
    <property type="molecule type" value="Genomic_DNA"/>
</dbReference>
<proteinExistence type="predicted"/>
<dbReference type="Proteomes" id="UP000530060">
    <property type="component" value="Unassembled WGS sequence"/>
</dbReference>
<evidence type="ECO:0000313" key="3">
    <source>
        <dbReference type="Proteomes" id="UP000530060"/>
    </source>
</evidence>
<evidence type="ECO:0000256" key="1">
    <source>
        <dbReference type="SAM" id="Phobius"/>
    </source>
</evidence>
<accession>A0A6V6YXM5</accession>
<keyword evidence="1" id="KW-1133">Transmembrane helix</keyword>
<gene>
    <name evidence="2" type="ORF">FLAT13_02076</name>
</gene>